<evidence type="ECO:0000256" key="3">
    <source>
        <dbReference type="HAMAP-Rule" id="MF_00385"/>
    </source>
</evidence>
<dbReference type="GO" id="GO:0006412">
    <property type="term" value="P:translation"/>
    <property type="evidence" value="ECO:0007669"/>
    <property type="project" value="UniProtKB-UniRule"/>
</dbReference>
<dbReference type="InterPro" id="IPR023803">
    <property type="entry name" value="Ribosomal_bS16_dom_sf"/>
</dbReference>
<dbReference type="Pfam" id="PF00886">
    <property type="entry name" value="Ribosomal_S16"/>
    <property type="match status" value="1"/>
</dbReference>
<keyword evidence="1 3" id="KW-0689">Ribosomal protein</keyword>
<dbReference type="PANTHER" id="PTHR12919">
    <property type="entry name" value="30S RIBOSOMAL PROTEIN S16"/>
    <property type="match status" value="1"/>
</dbReference>
<sequence length="77" mass="8974">MSVAIKLYRKGKKHHPFYRIVVSPKRYKANGKYLEQIGTYDPMTNPSTIKIDQERLDYWLSKGAKPTEGFSKLLKRG</sequence>
<evidence type="ECO:0000313" key="4">
    <source>
        <dbReference type="EMBL" id="PIP15147.1"/>
    </source>
</evidence>
<dbReference type="SUPFAM" id="SSF54565">
    <property type="entry name" value="Ribosomal protein S16"/>
    <property type="match status" value="1"/>
</dbReference>
<dbReference type="Gene3D" id="3.30.1320.10">
    <property type="match status" value="1"/>
</dbReference>
<comment type="caution">
    <text evidence="4">The sequence shown here is derived from an EMBL/GenBank/DDBJ whole genome shotgun (WGS) entry which is preliminary data.</text>
</comment>
<name>A0A2G9Y7F0_9BACT</name>
<dbReference type="GO" id="GO:0015935">
    <property type="term" value="C:small ribosomal subunit"/>
    <property type="evidence" value="ECO:0007669"/>
    <property type="project" value="TreeGrafter"/>
</dbReference>
<keyword evidence="2 3" id="KW-0687">Ribonucleoprotein</keyword>
<dbReference type="HAMAP" id="MF_00385">
    <property type="entry name" value="Ribosomal_bS16"/>
    <property type="match status" value="1"/>
</dbReference>
<proteinExistence type="inferred from homology"/>
<dbReference type="Proteomes" id="UP000231025">
    <property type="component" value="Unassembled WGS sequence"/>
</dbReference>
<reference evidence="4 5" key="1">
    <citation type="submission" date="2017-09" db="EMBL/GenBank/DDBJ databases">
        <title>Depth-based differentiation of microbial function through sediment-hosted aquifers and enrichment of novel symbionts in the deep terrestrial subsurface.</title>
        <authorList>
            <person name="Probst A.J."/>
            <person name="Ladd B."/>
            <person name="Jarett J.K."/>
            <person name="Geller-Mcgrath D.E."/>
            <person name="Sieber C.M."/>
            <person name="Emerson J.B."/>
            <person name="Anantharaman K."/>
            <person name="Thomas B.C."/>
            <person name="Malmstrom R."/>
            <person name="Stieglmeier M."/>
            <person name="Klingl A."/>
            <person name="Woyke T."/>
            <person name="Ryan C.M."/>
            <person name="Banfield J.F."/>
        </authorList>
    </citation>
    <scope>NUCLEOTIDE SEQUENCE [LARGE SCALE GENOMIC DNA]</scope>
    <source>
        <strain evidence="4">CG23_combo_of_CG06-09_8_20_14_all_35_49</strain>
    </source>
</reference>
<protein>
    <recommendedName>
        <fullName evidence="3">Small ribosomal subunit protein bS16</fullName>
    </recommendedName>
</protein>
<organism evidence="4 5">
    <name type="scientific">Candidatus Roizmanbacteria bacterium CG23_combo_of_CG06-09_8_20_14_all_35_49</name>
    <dbReference type="NCBI Taxonomy" id="1974863"/>
    <lineage>
        <taxon>Bacteria</taxon>
        <taxon>Candidatus Roizmaniibacteriota</taxon>
    </lineage>
</organism>
<gene>
    <name evidence="3 4" type="primary">rpsP</name>
    <name evidence="4" type="ORF">COX47_01345</name>
</gene>
<dbReference type="PANTHER" id="PTHR12919:SF20">
    <property type="entry name" value="SMALL RIBOSOMAL SUBUNIT PROTEIN BS16M"/>
    <property type="match status" value="1"/>
</dbReference>
<evidence type="ECO:0000313" key="5">
    <source>
        <dbReference type="Proteomes" id="UP000231025"/>
    </source>
</evidence>
<comment type="similarity">
    <text evidence="3">Belongs to the bacterial ribosomal protein bS16 family.</text>
</comment>
<dbReference type="NCBIfam" id="TIGR00002">
    <property type="entry name" value="S16"/>
    <property type="match status" value="1"/>
</dbReference>
<evidence type="ECO:0000256" key="1">
    <source>
        <dbReference type="ARBA" id="ARBA00022980"/>
    </source>
</evidence>
<accession>A0A2G9Y7F0</accession>
<dbReference type="AlphaFoldDB" id="A0A2G9Y7F0"/>
<dbReference type="InterPro" id="IPR000307">
    <property type="entry name" value="Ribosomal_bS16"/>
</dbReference>
<evidence type="ECO:0000256" key="2">
    <source>
        <dbReference type="ARBA" id="ARBA00023274"/>
    </source>
</evidence>
<dbReference type="GO" id="GO:0005737">
    <property type="term" value="C:cytoplasm"/>
    <property type="evidence" value="ECO:0007669"/>
    <property type="project" value="UniProtKB-ARBA"/>
</dbReference>
<dbReference type="EMBL" id="PCRE01000016">
    <property type="protein sequence ID" value="PIP15147.1"/>
    <property type="molecule type" value="Genomic_DNA"/>
</dbReference>
<dbReference type="GO" id="GO:0003735">
    <property type="term" value="F:structural constituent of ribosome"/>
    <property type="evidence" value="ECO:0007669"/>
    <property type="project" value="InterPro"/>
</dbReference>